<organism evidence="2 3">
    <name type="scientific">Ficus carica</name>
    <name type="common">Common fig</name>
    <dbReference type="NCBI Taxonomy" id="3494"/>
    <lineage>
        <taxon>Eukaryota</taxon>
        <taxon>Viridiplantae</taxon>
        <taxon>Streptophyta</taxon>
        <taxon>Embryophyta</taxon>
        <taxon>Tracheophyta</taxon>
        <taxon>Spermatophyta</taxon>
        <taxon>Magnoliopsida</taxon>
        <taxon>eudicotyledons</taxon>
        <taxon>Gunneridae</taxon>
        <taxon>Pentapetalae</taxon>
        <taxon>rosids</taxon>
        <taxon>fabids</taxon>
        <taxon>Rosales</taxon>
        <taxon>Moraceae</taxon>
        <taxon>Ficeae</taxon>
        <taxon>Ficus</taxon>
    </lineage>
</organism>
<dbReference type="Proteomes" id="UP001187192">
    <property type="component" value="Unassembled WGS sequence"/>
</dbReference>
<name>A0AA88D0Y8_FICCA</name>
<comment type="caution">
    <text evidence="2">The sequence shown here is derived from an EMBL/GenBank/DDBJ whole genome shotgun (WGS) entry which is preliminary data.</text>
</comment>
<feature type="region of interest" description="Disordered" evidence="1">
    <location>
        <begin position="58"/>
        <end position="77"/>
    </location>
</feature>
<feature type="compositionally biased region" description="Acidic residues" evidence="1">
    <location>
        <begin position="58"/>
        <end position="67"/>
    </location>
</feature>
<evidence type="ECO:0000256" key="1">
    <source>
        <dbReference type="SAM" id="MobiDB-lite"/>
    </source>
</evidence>
<accession>A0AA88D0Y8</accession>
<proteinExistence type="predicted"/>
<protein>
    <submittedName>
        <fullName evidence="2">Uncharacterized protein</fullName>
    </submittedName>
</protein>
<sequence>MKTGFAVNNSTMIGVDWSFVPEVSGETAVEEGQGPPEGADERKVTGGVHVAENVVVLDEPEAEDDPAGAEAVLPDQQ</sequence>
<evidence type="ECO:0000313" key="2">
    <source>
        <dbReference type="EMBL" id="GMN39715.1"/>
    </source>
</evidence>
<dbReference type="AlphaFoldDB" id="A0AA88D0Y8"/>
<dbReference type="EMBL" id="BTGU01000010">
    <property type="protein sequence ID" value="GMN39715.1"/>
    <property type="molecule type" value="Genomic_DNA"/>
</dbReference>
<reference evidence="2" key="1">
    <citation type="submission" date="2023-07" db="EMBL/GenBank/DDBJ databases">
        <title>draft genome sequence of fig (Ficus carica).</title>
        <authorList>
            <person name="Takahashi T."/>
            <person name="Nishimura K."/>
        </authorList>
    </citation>
    <scope>NUCLEOTIDE SEQUENCE</scope>
</reference>
<evidence type="ECO:0000313" key="3">
    <source>
        <dbReference type="Proteomes" id="UP001187192"/>
    </source>
</evidence>
<feature type="region of interest" description="Disordered" evidence="1">
    <location>
        <begin position="25"/>
        <end position="45"/>
    </location>
</feature>
<keyword evidence="3" id="KW-1185">Reference proteome</keyword>
<gene>
    <name evidence="2" type="ORF">TIFTF001_008949</name>
</gene>
<feature type="compositionally biased region" description="Low complexity" evidence="1">
    <location>
        <begin position="68"/>
        <end position="77"/>
    </location>
</feature>